<dbReference type="GO" id="GO:0005886">
    <property type="term" value="C:plasma membrane"/>
    <property type="evidence" value="ECO:0007669"/>
    <property type="project" value="UniProtKB-SubCell"/>
</dbReference>
<evidence type="ECO:0000256" key="16">
    <source>
        <dbReference type="RuleBase" id="RU367156"/>
    </source>
</evidence>
<dbReference type="InterPro" id="IPR013803">
    <property type="entry name" value="Amyloid_glyco_Abeta"/>
</dbReference>
<keyword evidence="11 16" id="KW-0472">Membrane</keyword>
<feature type="compositionally biased region" description="Acidic residues" evidence="18">
    <location>
        <begin position="200"/>
        <end position="209"/>
    </location>
</feature>
<dbReference type="GO" id="GO:0005794">
    <property type="term" value="C:Golgi apparatus"/>
    <property type="evidence" value="ECO:0007669"/>
    <property type="project" value="TreeGrafter"/>
</dbReference>
<dbReference type="Pfam" id="PF12925">
    <property type="entry name" value="APP_E2"/>
    <property type="match status" value="1"/>
</dbReference>
<evidence type="ECO:0000256" key="6">
    <source>
        <dbReference type="ARBA" id="ARBA00022729"/>
    </source>
</evidence>
<dbReference type="GO" id="GO:0051246">
    <property type="term" value="P:regulation of protein metabolic process"/>
    <property type="evidence" value="ECO:0007669"/>
    <property type="project" value="UniProtKB-ARBA"/>
</dbReference>
<reference evidence="22" key="1">
    <citation type="submission" date="2016-05" db="EMBL/GenBank/DDBJ databases">
        <authorList>
            <person name="Lavstsen T."/>
            <person name="Jespersen J.S."/>
        </authorList>
    </citation>
    <scope>NUCLEOTIDE SEQUENCE</scope>
    <source>
        <tissue evidence="22">Brain</tissue>
    </source>
</reference>
<keyword evidence="16" id="KW-1003">Cell membrane</keyword>
<dbReference type="AlphaFoldDB" id="A0A1A8V738"/>
<dbReference type="Gene3D" id="1.20.120.770">
    <property type="entry name" value="Amyloid precursor protein, E2 domain"/>
    <property type="match status" value="1"/>
</dbReference>
<reference evidence="22" key="2">
    <citation type="submission" date="2016-06" db="EMBL/GenBank/DDBJ databases">
        <title>The genome of a short-lived fish provides insights into sex chromosome evolution and the genetic control of aging.</title>
        <authorList>
            <person name="Reichwald K."/>
            <person name="Felder M."/>
            <person name="Petzold A."/>
            <person name="Koch P."/>
            <person name="Groth M."/>
            <person name="Platzer M."/>
        </authorList>
    </citation>
    <scope>NUCLEOTIDE SEQUENCE</scope>
    <source>
        <tissue evidence="22">Brain</tissue>
    </source>
</reference>
<dbReference type="Gene3D" id="2.30.29.30">
    <property type="entry name" value="Pleckstrin-homology domain (PH domain)/Phosphotyrosine-binding domain (PTB)"/>
    <property type="match status" value="1"/>
</dbReference>
<comment type="function">
    <text evidence="14">Functional neuronal receptor which couples to intracellular signaling pathway through the GTP-binding protein G(O).</text>
</comment>
<dbReference type="Gene3D" id="6.10.250.1670">
    <property type="match status" value="1"/>
</dbReference>
<evidence type="ECO:0000256" key="18">
    <source>
        <dbReference type="SAM" id="MobiDB-lite"/>
    </source>
</evidence>
<dbReference type="InterPro" id="IPR008155">
    <property type="entry name" value="Amyloid_glyco"/>
</dbReference>
<evidence type="ECO:0000256" key="8">
    <source>
        <dbReference type="ARBA" id="ARBA00022989"/>
    </source>
</evidence>
<dbReference type="PROSITE" id="PS51870">
    <property type="entry name" value="APP_E2"/>
    <property type="match status" value="1"/>
</dbReference>
<evidence type="ECO:0000256" key="12">
    <source>
        <dbReference type="ARBA" id="ARBA00023157"/>
    </source>
</evidence>
<keyword evidence="5" id="KW-0479">Metal-binding</keyword>
<dbReference type="GO" id="GO:0008201">
    <property type="term" value="F:heparin binding"/>
    <property type="evidence" value="ECO:0007669"/>
    <property type="project" value="UniProtKB-UniRule"/>
</dbReference>
<evidence type="ECO:0000256" key="2">
    <source>
        <dbReference type="ARBA" id="ARBA00016844"/>
    </source>
</evidence>
<dbReference type="InterPro" id="IPR011178">
    <property type="entry name" value="Amyloid_glyco_Cu-bd"/>
</dbReference>
<dbReference type="GO" id="GO:0099503">
    <property type="term" value="C:secretory vesicle"/>
    <property type="evidence" value="ECO:0007669"/>
    <property type="project" value="UniProtKB-ARBA"/>
</dbReference>
<evidence type="ECO:0000256" key="15">
    <source>
        <dbReference type="PROSITE-ProRule" id="PRU01217"/>
    </source>
</evidence>
<organism evidence="22">
    <name type="scientific">Nothobranchius furzeri</name>
    <name type="common">Turquoise killifish</name>
    <dbReference type="NCBI Taxonomy" id="105023"/>
    <lineage>
        <taxon>Eukaryota</taxon>
        <taxon>Metazoa</taxon>
        <taxon>Chordata</taxon>
        <taxon>Craniata</taxon>
        <taxon>Vertebrata</taxon>
        <taxon>Euteleostomi</taxon>
        <taxon>Actinopterygii</taxon>
        <taxon>Neopterygii</taxon>
        <taxon>Teleostei</taxon>
        <taxon>Neoteleostei</taxon>
        <taxon>Acanthomorphata</taxon>
        <taxon>Ovalentaria</taxon>
        <taxon>Atherinomorphae</taxon>
        <taxon>Cyprinodontiformes</taxon>
        <taxon>Nothobranchiidae</taxon>
        <taxon>Nothobranchius</taxon>
    </lineage>
</organism>
<keyword evidence="17" id="KW-0175">Coiled coil</keyword>
<evidence type="ECO:0000256" key="14">
    <source>
        <dbReference type="ARBA" id="ARBA00053261"/>
    </source>
</evidence>
<dbReference type="GO" id="GO:0030546">
    <property type="term" value="F:signaling receptor activator activity"/>
    <property type="evidence" value="ECO:0007669"/>
    <property type="project" value="TreeGrafter"/>
</dbReference>
<dbReference type="InterPro" id="IPR036454">
    <property type="entry name" value="Amyloid_glyco_heparin-bd_sf"/>
</dbReference>
<evidence type="ECO:0000256" key="7">
    <source>
        <dbReference type="ARBA" id="ARBA00022900"/>
    </source>
</evidence>
<evidence type="ECO:0000256" key="11">
    <source>
        <dbReference type="ARBA" id="ARBA00023136"/>
    </source>
</evidence>
<comment type="subcellular location">
    <subcellularLocation>
        <location evidence="16">Cell membrane</location>
        <topology evidence="16">Single-pass type I membrane protein</topology>
    </subcellularLocation>
    <subcellularLocation>
        <location evidence="1">Membrane</location>
        <topology evidence="1">Single-pass type I membrane protein</topology>
    </subcellularLocation>
</comment>
<keyword evidence="9" id="KW-0186">Copper</keyword>
<keyword evidence="8 16" id="KW-1133">Transmembrane helix</keyword>
<dbReference type="InterPro" id="IPR019744">
    <property type="entry name" value="APP_CUBD_CS"/>
</dbReference>
<dbReference type="PANTHER" id="PTHR23103">
    <property type="entry name" value="ALZHEIMER'S DISEASE BETA-AMYLOID RELATED"/>
    <property type="match status" value="1"/>
</dbReference>
<evidence type="ECO:0000259" key="20">
    <source>
        <dbReference type="PROSITE" id="PS51869"/>
    </source>
</evidence>
<dbReference type="EMBL" id="HAEJ01015154">
    <property type="protein sequence ID" value="SBS55611.1"/>
    <property type="molecule type" value="Transcribed_RNA"/>
</dbReference>
<sequence>MGEQVALLLLVVAASALALEVPTDVSMGLLAEPQVAMFCGKLNMHINVQSGKWESDPSGTKSCIGTKEGILQYCQEVYPELQITNVVEANQPVSIQNWCKKGRKQCHNHNHMHIVVPYRCLVGEFVSDALLVPDKCKFLHQERMDQCESHLHWHTVAKESCGDRSMNLHDYGMLLPCGIDRFRGVEFVCCPTEAERDTDSAEQDSDDSDVWWGGVETDYSDNSMVREPEPVVQQEEAKPTVVEEEDEDDDDDEEALLDNDQDGDGEEDEEVEEEDEEDGDDDVIDMLDDGDDADEPATSIAMTTTTTTTTESVEEVVRVPTATPSSPDAVDHYLETPADENEHAHFQKAKESLEAKHRERMSQVMREWEEAEREAKNLPRADKKVVIQRFQQKVEALEQEAASERQQLVETHMARVEALLNDRRRLALESYLTSLQQDPPRPRHVFSLLKKYVRSEQKDRQHTLKHFEHVRMVDPKKAAQIRPQVLTHLRVIEERMNQSLGLLYKVPGVADDIQDQVELLQREQAEMAQQLANLQTDVRVSYGNDALMPDQELGDGQTDLLPQEDMLGGVGFNHPESFNQVELMDTLPNPDRDVPTRPVTGMKMEAIPELRMETEDRQSTEYEVHHQKLVFFAEDVGSNKGAIIGLMVGGVVIATVIVITLVMLRKKQYTSIHHGVIEVDAAVTPEERHLSKMQQNGYENPTYKFFEQMQN</sequence>
<dbReference type="Pfam" id="PF02177">
    <property type="entry name" value="APP_N"/>
    <property type="match status" value="1"/>
</dbReference>
<dbReference type="InterPro" id="IPR011993">
    <property type="entry name" value="PH-like_dom_sf"/>
</dbReference>
<dbReference type="SMART" id="SM00006">
    <property type="entry name" value="A4_EXTRA"/>
    <property type="match status" value="1"/>
</dbReference>
<keyword evidence="6 19" id="KW-0732">Signal</keyword>
<feature type="coiled-coil region" evidence="17">
    <location>
        <begin position="354"/>
        <end position="414"/>
    </location>
</feature>
<proteinExistence type="inferred from homology"/>
<feature type="disulfide bond" evidence="15">
    <location>
        <begin position="161"/>
        <end position="189"/>
    </location>
</feature>
<dbReference type="SUPFAM" id="SSF56491">
    <property type="entry name" value="A heparin-binding domain"/>
    <property type="match status" value="1"/>
</dbReference>
<dbReference type="InterPro" id="IPR008154">
    <property type="entry name" value="Amyloid_glyco_extra"/>
</dbReference>
<dbReference type="PRINTS" id="PR00203">
    <property type="entry name" value="AMYLOIDA4"/>
</dbReference>
<dbReference type="FunFam" id="3.90.570.10:FF:000001">
    <property type="entry name" value="Amyloid beta A4 protein"/>
    <property type="match status" value="1"/>
</dbReference>
<dbReference type="InterPro" id="IPR036176">
    <property type="entry name" value="E2_sf"/>
</dbReference>
<dbReference type="Pfam" id="PF12924">
    <property type="entry name" value="APP_Cu_bd"/>
    <property type="match status" value="1"/>
</dbReference>
<dbReference type="InterPro" id="IPR036669">
    <property type="entry name" value="Amyloid_Cu-bd_sf"/>
</dbReference>
<comment type="function">
    <text evidence="16">Functions as a cell surface receptor and performs physiological functions on the surface of neurons relevant to neurite growth, neuronal adhesion and axonogenesis.</text>
</comment>
<dbReference type="GO" id="GO:0010604">
    <property type="term" value="P:positive regulation of macromolecule metabolic process"/>
    <property type="evidence" value="ECO:0007669"/>
    <property type="project" value="UniProtKB-ARBA"/>
</dbReference>
<evidence type="ECO:0000256" key="4">
    <source>
        <dbReference type="ARBA" id="ARBA00022692"/>
    </source>
</evidence>
<keyword evidence="3" id="KW-0646">Protease inhibitor</keyword>
<name>A0A1A8V738_NOTFU</name>
<dbReference type="Gene3D" id="3.90.570.10">
    <property type="entry name" value="Amyloidogenic glycoprotein, heparin-binding domain"/>
    <property type="match status" value="1"/>
</dbReference>
<keyword evidence="4 16" id="KW-0812">Transmembrane</keyword>
<dbReference type="PROSITE" id="PS51869">
    <property type="entry name" value="APP_E1"/>
    <property type="match status" value="1"/>
</dbReference>
<dbReference type="InterPro" id="IPR015849">
    <property type="entry name" value="Amyloid_glyco_heparin-bd"/>
</dbReference>
<evidence type="ECO:0000256" key="17">
    <source>
        <dbReference type="SAM" id="Coils"/>
    </source>
</evidence>
<feature type="disulfide bond" evidence="15">
    <location>
        <begin position="136"/>
        <end position="190"/>
    </location>
</feature>
<dbReference type="PRINTS" id="PR00204">
    <property type="entry name" value="BETAAMYLOID"/>
</dbReference>
<gene>
    <name evidence="22" type="primary">APPA</name>
</gene>
<feature type="domain" description="E1" evidence="20">
    <location>
        <begin position="29"/>
        <end position="192"/>
    </location>
</feature>
<feature type="transmembrane region" description="Helical" evidence="16">
    <location>
        <begin position="642"/>
        <end position="664"/>
    </location>
</feature>
<dbReference type="GO" id="GO:0046914">
    <property type="term" value="F:transition metal ion binding"/>
    <property type="evidence" value="ECO:0007669"/>
    <property type="project" value="InterPro"/>
</dbReference>
<dbReference type="Pfam" id="PF03494">
    <property type="entry name" value="Beta-APP"/>
    <property type="match status" value="1"/>
</dbReference>
<dbReference type="PANTHER" id="PTHR23103:SF7">
    <property type="entry name" value="AMYLOID-BETA PRECURSOR PROTEIN"/>
    <property type="match status" value="1"/>
</dbReference>
<feature type="region of interest" description="GFLD subdomain" evidence="15">
    <location>
        <begin position="29"/>
        <end position="126"/>
    </location>
</feature>
<feature type="chain" id="PRO_5008380274" description="Amyloid-beta A4 protein" evidence="19">
    <location>
        <begin position="19"/>
        <end position="711"/>
    </location>
</feature>
<dbReference type="PROSITE" id="PS00319">
    <property type="entry name" value="APP_CUBD"/>
    <property type="match status" value="1"/>
</dbReference>
<evidence type="ECO:0000256" key="10">
    <source>
        <dbReference type="ARBA" id="ARBA00023087"/>
    </source>
</evidence>
<protein>
    <recommendedName>
        <fullName evidence="2 16">Amyloid-beta A4 protein</fullName>
    </recommendedName>
</protein>
<evidence type="ECO:0000313" key="22">
    <source>
        <dbReference type="EMBL" id="SBS55611.1"/>
    </source>
</evidence>
<dbReference type="InterPro" id="IPR019543">
    <property type="entry name" value="APP_amyloid_C"/>
</dbReference>
<feature type="compositionally biased region" description="Acidic residues" evidence="18">
    <location>
        <begin position="242"/>
        <end position="295"/>
    </location>
</feature>
<dbReference type="Gene3D" id="3.30.1490.140">
    <property type="entry name" value="Amyloidogenic glycoprotein, copper-binding domain"/>
    <property type="match status" value="1"/>
</dbReference>
<dbReference type="PROSITE" id="PS00320">
    <property type="entry name" value="APP_INTRA"/>
    <property type="match status" value="1"/>
</dbReference>
<dbReference type="InterPro" id="IPR024329">
    <property type="entry name" value="Amyloid_glyco_E2_domain"/>
</dbReference>
<feature type="region of interest" description="CuBD subdomain" evidence="15">
    <location>
        <begin position="134"/>
        <end position="192"/>
    </location>
</feature>
<comment type="similarity">
    <text evidence="15 16">Belongs to the APP family.</text>
</comment>
<feature type="coiled-coil region" evidence="17">
    <location>
        <begin position="510"/>
        <end position="537"/>
    </location>
</feature>
<evidence type="ECO:0000256" key="19">
    <source>
        <dbReference type="SAM" id="SignalP"/>
    </source>
</evidence>
<feature type="disulfide bond" evidence="15">
    <location>
        <begin position="99"/>
        <end position="106"/>
    </location>
</feature>
<keyword evidence="10 16" id="KW-0034">Amyloid</keyword>
<feature type="region of interest" description="Disordered" evidence="18">
    <location>
        <begin position="193"/>
        <end position="298"/>
    </location>
</feature>
<keyword evidence="7" id="KW-0722">Serine protease inhibitor</keyword>
<evidence type="ECO:0000256" key="13">
    <source>
        <dbReference type="ARBA" id="ARBA00023180"/>
    </source>
</evidence>
<dbReference type="GO" id="GO:0004867">
    <property type="term" value="F:serine-type endopeptidase inhibitor activity"/>
    <property type="evidence" value="ECO:0007669"/>
    <property type="project" value="UniProtKB-KW"/>
</dbReference>
<evidence type="ECO:0000256" key="9">
    <source>
        <dbReference type="ARBA" id="ARBA00023008"/>
    </source>
</evidence>
<dbReference type="GO" id="GO:0005798">
    <property type="term" value="C:Golgi-associated vesicle"/>
    <property type="evidence" value="ECO:0007669"/>
    <property type="project" value="UniProtKB-UniRule"/>
</dbReference>
<comment type="caution">
    <text evidence="15">Lacks conserved residue(s) required for the propagation of feature annotation.</text>
</comment>
<evidence type="ECO:0000256" key="3">
    <source>
        <dbReference type="ARBA" id="ARBA00022690"/>
    </source>
</evidence>
<dbReference type="GO" id="GO:0007409">
    <property type="term" value="P:axonogenesis"/>
    <property type="evidence" value="ECO:0007669"/>
    <property type="project" value="TreeGrafter"/>
</dbReference>
<evidence type="ECO:0000256" key="5">
    <source>
        <dbReference type="ARBA" id="ARBA00022723"/>
    </source>
</evidence>
<accession>A0A1A8V738</accession>
<feature type="disulfide bond" evidence="15">
    <location>
        <begin position="147"/>
        <end position="177"/>
    </location>
</feature>
<dbReference type="InterPro" id="IPR019745">
    <property type="entry name" value="Amyloid_glyco_intracell_CS"/>
</dbReference>
<dbReference type="FunFam" id="3.30.1490.140:FF:000001">
    <property type="entry name" value="Amyloid beta (A4) protein b"/>
    <property type="match status" value="1"/>
</dbReference>
<evidence type="ECO:0000259" key="21">
    <source>
        <dbReference type="PROSITE" id="PS51870"/>
    </source>
</evidence>
<dbReference type="GO" id="GO:0007417">
    <property type="term" value="P:central nervous system development"/>
    <property type="evidence" value="ECO:0007669"/>
    <property type="project" value="TreeGrafter"/>
</dbReference>
<keyword evidence="12 15" id="KW-1015">Disulfide bond</keyword>
<dbReference type="SUPFAM" id="SSF109843">
    <property type="entry name" value="CAPPD, an extracellular domain of amyloid beta A4 protein"/>
    <property type="match status" value="1"/>
</dbReference>
<dbReference type="GO" id="GO:0045121">
    <property type="term" value="C:membrane raft"/>
    <property type="evidence" value="ECO:0007669"/>
    <property type="project" value="TreeGrafter"/>
</dbReference>
<evidence type="ECO:0000256" key="1">
    <source>
        <dbReference type="ARBA" id="ARBA00004479"/>
    </source>
</evidence>
<keyword evidence="13" id="KW-0325">Glycoprotein</keyword>
<dbReference type="Pfam" id="PF10515">
    <property type="entry name" value="APP_amyloid"/>
    <property type="match status" value="1"/>
</dbReference>
<dbReference type="SUPFAM" id="SSF89811">
    <property type="entry name" value="Amyloid beta a4 protein copper binding domain (domain 2)"/>
    <property type="match status" value="1"/>
</dbReference>
<dbReference type="GO" id="GO:0009986">
    <property type="term" value="C:cell surface"/>
    <property type="evidence" value="ECO:0007669"/>
    <property type="project" value="UniProtKB-ARBA"/>
</dbReference>
<feature type="signal peptide" evidence="19">
    <location>
        <begin position="1"/>
        <end position="18"/>
    </location>
</feature>
<dbReference type="GO" id="GO:0005102">
    <property type="term" value="F:signaling receptor binding"/>
    <property type="evidence" value="ECO:0007669"/>
    <property type="project" value="TreeGrafter"/>
</dbReference>
<dbReference type="GO" id="GO:0043005">
    <property type="term" value="C:neuron projection"/>
    <property type="evidence" value="ECO:0007669"/>
    <property type="project" value="UniProtKB-ARBA"/>
</dbReference>
<dbReference type="GO" id="GO:0005769">
    <property type="term" value="C:early endosome"/>
    <property type="evidence" value="ECO:0007669"/>
    <property type="project" value="TreeGrafter"/>
</dbReference>
<feature type="domain" description="E2" evidence="21">
    <location>
        <begin position="329"/>
        <end position="520"/>
    </location>
</feature>
<dbReference type="FunFam" id="1.20.120.770:FF:000001">
    <property type="entry name" value="Amyloid beta A4 protein-like isoform 1"/>
    <property type="match status" value="1"/>
</dbReference>